<comment type="caution">
    <text evidence="6">The sequence shown here is derived from an EMBL/GenBank/DDBJ whole genome shotgun (WGS) entry which is preliminary data.</text>
</comment>
<dbReference type="CDD" id="cd06267">
    <property type="entry name" value="PBP1_LacI_sugar_binding-like"/>
    <property type="match status" value="1"/>
</dbReference>
<keyword evidence="7" id="KW-1185">Reference proteome</keyword>
<feature type="compositionally biased region" description="Basic residues" evidence="4">
    <location>
        <begin position="1"/>
        <end position="12"/>
    </location>
</feature>
<protein>
    <submittedName>
        <fullName evidence="6">LacI family DNA-binding transcriptional regulator</fullName>
    </submittedName>
</protein>
<dbReference type="Pfam" id="PF13377">
    <property type="entry name" value="Peripla_BP_3"/>
    <property type="match status" value="1"/>
</dbReference>
<evidence type="ECO:0000256" key="2">
    <source>
        <dbReference type="ARBA" id="ARBA00023125"/>
    </source>
</evidence>
<keyword evidence="2 6" id="KW-0238">DNA-binding</keyword>
<evidence type="ECO:0000313" key="6">
    <source>
        <dbReference type="EMBL" id="MFC7579884.1"/>
    </source>
</evidence>
<evidence type="ECO:0000256" key="4">
    <source>
        <dbReference type="SAM" id="MobiDB-lite"/>
    </source>
</evidence>
<feature type="domain" description="Transcriptional regulator LacI/GalR-like sensor" evidence="5">
    <location>
        <begin position="31"/>
        <end position="176"/>
    </location>
</feature>
<dbReference type="Gene3D" id="3.40.50.2300">
    <property type="match status" value="1"/>
</dbReference>
<dbReference type="GO" id="GO:0003677">
    <property type="term" value="F:DNA binding"/>
    <property type="evidence" value="ECO:0007669"/>
    <property type="project" value="UniProtKB-KW"/>
</dbReference>
<sequence length="178" mass="19371">MAGIRHGNRRAVQRVGERPAVRESRLLGAEPTSHGTSTERLEGYLSGLAEAGLDRDDALCGYVTAFTRAEGHRAMTDLLDRGVRVDAAFCFSDALALGALRAPHEHGVRVPDDVALVGFDDIEDGRYSIPSLSTIRPDRRWLARTALDRLVRRLSGESPAPEVVLAPYDLVVRESSPA</sequence>
<dbReference type="InterPro" id="IPR046335">
    <property type="entry name" value="LacI/GalR-like_sensor"/>
</dbReference>
<dbReference type="PANTHER" id="PTHR30146:SF109">
    <property type="entry name" value="HTH-TYPE TRANSCRIPTIONAL REGULATOR GALS"/>
    <property type="match status" value="1"/>
</dbReference>
<accession>A0ABW2SIC6</accession>
<gene>
    <name evidence="6" type="ORF">ACFQWG_01410</name>
</gene>
<dbReference type="Proteomes" id="UP001596527">
    <property type="component" value="Unassembled WGS sequence"/>
</dbReference>
<organism evidence="6 7">
    <name type="scientific">Schaalia naturae</name>
    <dbReference type="NCBI Taxonomy" id="635203"/>
    <lineage>
        <taxon>Bacteria</taxon>
        <taxon>Bacillati</taxon>
        <taxon>Actinomycetota</taxon>
        <taxon>Actinomycetes</taxon>
        <taxon>Actinomycetales</taxon>
        <taxon>Actinomycetaceae</taxon>
        <taxon>Schaalia</taxon>
    </lineage>
</organism>
<proteinExistence type="predicted"/>
<name>A0ABW2SIC6_9ACTO</name>
<evidence type="ECO:0000313" key="7">
    <source>
        <dbReference type="Proteomes" id="UP001596527"/>
    </source>
</evidence>
<keyword evidence="3" id="KW-0804">Transcription</keyword>
<evidence type="ECO:0000256" key="1">
    <source>
        <dbReference type="ARBA" id="ARBA00023015"/>
    </source>
</evidence>
<dbReference type="InterPro" id="IPR028082">
    <property type="entry name" value="Peripla_BP_I"/>
</dbReference>
<keyword evidence="1" id="KW-0805">Transcription regulation</keyword>
<dbReference type="PANTHER" id="PTHR30146">
    <property type="entry name" value="LACI-RELATED TRANSCRIPTIONAL REPRESSOR"/>
    <property type="match status" value="1"/>
</dbReference>
<reference evidence="7" key="1">
    <citation type="journal article" date="2019" name="Int. J. Syst. Evol. Microbiol.">
        <title>The Global Catalogue of Microorganisms (GCM) 10K type strain sequencing project: providing services to taxonomists for standard genome sequencing and annotation.</title>
        <authorList>
            <consortium name="The Broad Institute Genomics Platform"/>
            <consortium name="The Broad Institute Genome Sequencing Center for Infectious Disease"/>
            <person name="Wu L."/>
            <person name="Ma J."/>
        </authorList>
    </citation>
    <scope>NUCLEOTIDE SEQUENCE [LARGE SCALE GENOMIC DNA]</scope>
    <source>
        <strain evidence="7">CCUG 56698</strain>
    </source>
</reference>
<dbReference type="RefSeq" id="WP_380976161.1">
    <property type="nucleotide sequence ID" value="NZ_JBHTEF010000001.1"/>
</dbReference>
<evidence type="ECO:0000259" key="5">
    <source>
        <dbReference type="Pfam" id="PF13377"/>
    </source>
</evidence>
<feature type="region of interest" description="Disordered" evidence="4">
    <location>
        <begin position="1"/>
        <end position="38"/>
    </location>
</feature>
<feature type="compositionally biased region" description="Basic and acidic residues" evidence="4">
    <location>
        <begin position="15"/>
        <end position="25"/>
    </location>
</feature>
<dbReference type="EMBL" id="JBHTEF010000001">
    <property type="protein sequence ID" value="MFC7579884.1"/>
    <property type="molecule type" value="Genomic_DNA"/>
</dbReference>
<evidence type="ECO:0000256" key="3">
    <source>
        <dbReference type="ARBA" id="ARBA00023163"/>
    </source>
</evidence>
<dbReference type="SUPFAM" id="SSF53822">
    <property type="entry name" value="Periplasmic binding protein-like I"/>
    <property type="match status" value="1"/>
</dbReference>